<dbReference type="EMBL" id="JYNV01000148">
    <property type="protein sequence ID" value="KZM24918.1"/>
    <property type="molecule type" value="Genomic_DNA"/>
</dbReference>
<feature type="compositionally biased region" description="Basic and acidic residues" evidence="3">
    <location>
        <begin position="31"/>
        <end position="42"/>
    </location>
</feature>
<evidence type="ECO:0000313" key="4">
    <source>
        <dbReference type="EMBL" id="KZM24918.1"/>
    </source>
</evidence>
<dbReference type="InterPro" id="IPR019134">
    <property type="entry name" value="Cactin_C"/>
</dbReference>
<evidence type="ECO:0000256" key="3">
    <source>
        <dbReference type="SAM" id="MobiDB-lite"/>
    </source>
</evidence>
<dbReference type="Pfam" id="PF10312">
    <property type="entry name" value="Cactin_mid"/>
    <property type="match status" value="1"/>
</dbReference>
<name>A0A163GMB2_DIDRA</name>
<proteinExistence type="inferred from homology"/>
<keyword evidence="5" id="KW-1185">Reference proteome</keyword>
<sequence length="543" mass="61725">MSSRNPPPWERNGRDRPPQRPPPSSTVPAKRSADARTHDQASKRSTNAAEEAWVADEDRFVLQQAKKKAALRVKGGRAKPIDWLAVTLRFIDPTKSMHDEEVEDHELDVADPEGVLEGLDAGDLSELEKEIENYLTLETNRSNREYWSALKTICKDMRRKSRASNDARGTNSVSADIDKLLAPKTYEQLDTLEAQVKKKLDSDEPIDYDYWEQLLRSLRIGKAKAKLRRVSQEIVKERLQALQKQQAAAATSVQERLHEKLGTTSPTAVAYHASLDPEPLLKLRTEDKALAQVDEKTFLEDVANERRKIQKLGYVPSQNAASDQATATATATSASSGAATVSASRFAPVEKEDYSQATMALYEREVARGVEEGEEVFTAEEQLTTARPQWAGTYKPRKPRYFNRVQMGYEWNKYNQTHYDHDNPPPKVVQGYKFNIFYPDLVDKAKAPTYRIERENGRRRGESFAPAGEDDTCLIRFIAGPPYEDLAFRIVDKEWDYSAKRERGFKSSFDKGILQLHFQFKKVVSLPYNITAQADSPQVYYRK</sequence>
<dbReference type="GO" id="GO:0000380">
    <property type="term" value="P:alternative mRNA splicing, via spliceosome"/>
    <property type="evidence" value="ECO:0007669"/>
    <property type="project" value="EnsemblFungi"/>
</dbReference>
<evidence type="ECO:0000256" key="2">
    <source>
        <dbReference type="ARBA" id="ARBA00034534"/>
    </source>
</evidence>
<dbReference type="GO" id="GO:0005681">
    <property type="term" value="C:spliceosomal complex"/>
    <property type="evidence" value="ECO:0007669"/>
    <property type="project" value="TreeGrafter"/>
</dbReference>
<organism evidence="4 5">
    <name type="scientific">Didymella rabiei</name>
    <name type="common">Chickpea ascochyta blight fungus</name>
    <name type="synonym">Mycosphaerella rabiei</name>
    <dbReference type="NCBI Taxonomy" id="5454"/>
    <lineage>
        <taxon>Eukaryota</taxon>
        <taxon>Fungi</taxon>
        <taxon>Dikarya</taxon>
        <taxon>Ascomycota</taxon>
        <taxon>Pezizomycotina</taxon>
        <taxon>Dothideomycetes</taxon>
        <taxon>Pleosporomycetidae</taxon>
        <taxon>Pleosporales</taxon>
        <taxon>Pleosporineae</taxon>
        <taxon>Didymellaceae</taxon>
        <taxon>Ascochyta</taxon>
    </lineage>
</organism>
<protein>
    <recommendedName>
        <fullName evidence="2">Splicing factor Cactin</fullName>
    </recommendedName>
</protein>
<dbReference type="InterPro" id="IPR018816">
    <property type="entry name" value="Cactin_central"/>
</dbReference>
<evidence type="ECO:0000256" key="1">
    <source>
        <dbReference type="ARBA" id="ARBA00006895"/>
    </source>
</evidence>
<dbReference type="AlphaFoldDB" id="A0A163GMB2"/>
<dbReference type="Proteomes" id="UP000076837">
    <property type="component" value="Unassembled WGS sequence"/>
</dbReference>
<dbReference type="STRING" id="5454.A0A163GMB2"/>
<dbReference type="OrthoDB" id="265955at2759"/>
<dbReference type="PANTHER" id="PTHR21737">
    <property type="entry name" value="POLYGLUTAMINE BINDING PROTEIN 1/MARVEL MEMBRANE-ASSOCIATING DOMAIN CONTAINING 3"/>
    <property type="match status" value="1"/>
</dbReference>
<feature type="region of interest" description="Disordered" evidence="3">
    <location>
        <begin position="1"/>
        <end position="57"/>
    </location>
</feature>
<comment type="similarity">
    <text evidence="1">Belongs to the CACTIN family.</text>
</comment>
<dbReference type="GO" id="GO:0045292">
    <property type="term" value="P:mRNA cis splicing, via spliceosome"/>
    <property type="evidence" value="ECO:0007669"/>
    <property type="project" value="EnsemblFungi"/>
</dbReference>
<dbReference type="SMART" id="SM01050">
    <property type="entry name" value="CactinC_cactus"/>
    <property type="match status" value="1"/>
</dbReference>
<dbReference type="Pfam" id="PF09732">
    <property type="entry name" value="CactinC_cactus"/>
    <property type="match status" value="1"/>
</dbReference>
<accession>A0A163GMB2</accession>
<reference evidence="4 5" key="1">
    <citation type="journal article" date="2016" name="Sci. Rep.">
        <title>Draft genome sequencing and secretome analysis of fungal phytopathogen Ascochyta rabiei provides insight into the necrotrophic effector repertoire.</title>
        <authorList>
            <person name="Verma S."/>
            <person name="Gazara R.K."/>
            <person name="Nizam S."/>
            <person name="Parween S."/>
            <person name="Chattopadhyay D."/>
            <person name="Verma P.K."/>
        </authorList>
    </citation>
    <scope>NUCLEOTIDE SEQUENCE [LARGE SCALE GENOMIC DNA]</scope>
    <source>
        <strain evidence="4 5">ArDII</strain>
    </source>
</reference>
<dbReference type="GO" id="GO:0005737">
    <property type="term" value="C:cytoplasm"/>
    <property type="evidence" value="ECO:0007669"/>
    <property type="project" value="TreeGrafter"/>
</dbReference>
<gene>
    <name evidence="4" type="ORF">ST47_g3955</name>
</gene>
<dbReference type="PANTHER" id="PTHR21737:SF4">
    <property type="entry name" value="SPLICING FACTOR CACTIN"/>
    <property type="match status" value="1"/>
</dbReference>
<comment type="caution">
    <text evidence="4">The sequence shown here is derived from an EMBL/GenBank/DDBJ whole genome shotgun (WGS) entry which is preliminary data.</text>
</comment>
<evidence type="ECO:0000313" key="5">
    <source>
        <dbReference type="Proteomes" id="UP000076837"/>
    </source>
</evidence>